<keyword evidence="3" id="KW-0732">Signal</keyword>
<keyword evidence="1" id="KW-0175">Coiled coil</keyword>
<proteinExistence type="predicted"/>
<dbReference type="Proteomes" id="UP001637994">
    <property type="component" value="Unassembled WGS sequence"/>
</dbReference>
<feature type="coiled-coil region" evidence="1">
    <location>
        <begin position="27"/>
        <end position="54"/>
    </location>
</feature>
<organism evidence="4 5">
    <name type="scientific">Anaerococcus kampingae</name>
    <dbReference type="NCBI Taxonomy" id="3115614"/>
    <lineage>
        <taxon>Bacteria</taxon>
        <taxon>Bacillati</taxon>
        <taxon>Bacillota</taxon>
        <taxon>Tissierellia</taxon>
        <taxon>Tissierellales</taxon>
        <taxon>Peptoniphilaceae</taxon>
        <taxon>Anaerococcus</taxon>
    </lineage>
</organism>
<feature type="chain" id="PRO_5045813674" description="Lipoprotein" evidence="3">
    <location>
        <begin position="23"/>
        <end position="313"/>
    </location>
</feature>
<evidence type="ECO:0000256" key="3">
    <source>
        <dbReference type="SAM" id="SignalP"/>
    </source>
</evidence>
<name>A0ABW9MES1_9FIRM</name>
<sequence length="313" mass="35883">MKNKTLILALALTFLVTGCNKADSPSSKVSEETIAKALDKKVDLEKEKANEEKTDEKSSDSKFEITGKNLKKLLTDIGEFDPAFVRKLDDDELIKLYEKAEEESKDTGYWDVKDFFFQELANENPEKSLKFPLDSVESKYNWQASQDDTIGNKFEYERNTMVENGEDYNEVWSYTDKEMEDAFHEAYEKDPLAYYEDYVKMAYEILSGEDQGNSKNDKKSTSKEDGAANPEDYENLLKFGSSDKDYQALKEALVNHYEFDKKIVDKIPNKDIDLAYTRAQKRLEETGFGDIGLVFDELGKLYPGASTMYTGKN</sequence>
<dbReference type="EMBL" id="JBGMEF010000023">
    <property type="protein sequence ID" value="MFO3667493.1"/>
    <property type="molecule type" value="Genomic_DNA"/>
</dbReference>
<dbReference type="RefSeq" id="WP_311531070.1">
    <property type="nucleotide sequence ID" value="NZ_JBGMEF010000023.1"/>
</dbReference>
<evidence type="ECO:0000313" key="5">
    <source>
        <dbReference type="Proteomes" id="UP001637994"/>
    </source>
</evidence>
<keyword evidence="5" id="KW-1185">Reference proteome</keyword>
<evidence type="ECO:0000313" key="4">
    <source>
        <dbReference type="EMBL" id="MFO3667493.1"/>
    </source>
</evidence>
<reference evidence="4 5" key="1">
    <citation type="journal article" date="2025" name="Anaerobe">
        <title>Description of Anaerococcus kampingiae sp. nov., Anaerococcus groningensis sp. nov., Anaerococcus martiniensis sp. nov., and Anaerococcus cruorum sp. nov., isolated from human clinical specimens.</title>
        <authorList>
            <person name="Boiten K.E."/>
            <person name="Meijer J."/>
            <person name="van Wezel E.M."/>
            <person name="Veloo A.C.M."/>
        </authorList>
    </citation>
    <scope>NUCLEOTIDE SEQUENCE [LARGE SCALE GENOMIC DNA]</scope>
    <source>
        <strain evidence="4 5">ENR0874</strain>
    </source>
</reference>
<feature type="region of interest" description="Disordered" evidence="2">
    <location>
        <begin position="209"/>
        <end position="231"/>
    </location>
</feature>
<evidence type="ECO:0000256" key="1">
    <source>
        <dbReference type="SAM" id="Coils"/>
    </source>
</evidence>
<comment type="caution">
    <text evidence="4">The sequence shown here is derived from an EMBL/GenBank/DDBJ whole genome shotgun (WGS) entry which is preliminary data.</text>
</comment>
<dbReference type="PROSITE" id="PS51257">
    <property type="entry name" value="PROKAR_LIPOPROTEIN"/>
    <property type="match status" value="1"/>
</dbReference>
<gene>
    <name evidence="4" type="ORF">ACCQ42_06885</name>
</gene>
<evidence type="ECO:0000256" key="2">
    <source>
        <dbReference type="SAM" id="MobiDB-lite"/>
    </source>
</evidence>
<feature type="compositionally biased region" description="Basic and acidic residues" evidence="2">
    <location>
        <begin position="215"/>
        <end position="226"/>
    </location>
</feature>
<evidence type="ECO:0008006" key="6">
    <source>
        <dbReference type="Google" id="ProtNLM"/>
    </source>
</evidence>
<accession>A0ABW9MES1</accession>
<feature type="signal peptide" evidence="3">
    <location>
        <begin position="1"/>
        <end position="22"/>
    </location>
</feature>
<protein>
    <recommendedName>
        <fullName evidence="6">Lipoprotein</fullName>
    </recommendedName>
</protein>